<dbReference type="Proteomes" id="UP001497516">
    <property type="component" value="Chromosome 4"/>
</dbReference>
<feature type="compositionally biased region" description="Low complexity" evidence="1">
    <location>
        <begin position="60"/>
        <end position="69"/>
    </location>
</feature>
<accession>A0AAV2EAI7</accession>
<feature type="region of interest" description="Disordered" evidence="1">
    <location>
        <begin position="259"/>
        <end position="291"/>
    </location>
</feature>
<reference evidence="3 4" key="1">
    <citation type="submission" date="2024-04" db="EMBL/GenBank/DDBJ databases">
        <authorList>
            <person name="Fracassetti M."/>
        </authorList>
    </citation>
    <scope>NUCLEOTIDE SEQUENCE [LARGE SCALE GENOMIC DNA]</scope>
</reference>
<dbReference type="InterPro" id="IPR005162">
    <property type="entry name" value="Retrotrans_gag_dom"/>
</dbReference>
<feature type="domain" description="Retrotransposon gag" evidence="2">
    <location>
        <begin position="127"/>
        <end position="219"/>
    </location>
</feature>
<feature type="region of interest" description="Disordered" evidence="1">
    <location>
        <begin position="52"/>
        <end position="78"/>
    </location>
</feature>
<organism evidence="3 4">
    <name type="scientific">Linum trigynum</name>
    <dbReference type="NCBI Taxonomy" id="586398"/>
    <lineage>
        <taxon>Eukaryota</taxon>
        <taxon>Viridiplantae</taxon>
        <taxon>Streptophyta</taxon>
        <taxon>Embryophyta</taxon>
        <taxon>Tracheophyta</taxon>
        <taxon>Spermatophyta</taxon>
        <taxon>Magnoliopsida</taxon>
        <taxon>eudicotyledons</taxon>
        <taxon>Gunneridae</taxon>
        <taxon>Pentapetalae</taxon>
        <taxon>rosids</taxon>
        <taxon>fabids</taxon>
        <taxon>Malpighiales</taxon>
        <taxon>Linaceae</taxon>
        <taxon>Linum</taxon>
    </lineage>
</organism>
<keyword evidence="4" id="KW-1185">Reference proteome</keyword>
<dbReference type="EMBL" id="OZ034817">
    <property type="protein sequence ID" value="CAL1382814.1"/>
    <property type="molecule type" value="Genomic_DNA"/>
</dbReference>
<dbReference type="PANTHER" id="PTHR33223:SF6">
    <property type="entry name" value="CCHC-TYPE DOMAIN-CONTAINING PROTEIN"/>
    <property type="match status" value="1"/>
</dbReference>
<name>A0AAV2EAI7_9ROSI</name>
<dbReference type="AlphaFoldDB" id="A0AAV2EAI7"/>
<evidence type="ECO:0000259" key="2">
    <source>
        <dbReference type="Pfam" id="PF03732"/>
    </source>
</evidence>
<evidence type="ECO:0000256" key="1">
    <source>
        <dbReference type="SAM" id="MobiDB-lite"/>
    </source>
</evidence>
<evidence type="ECO:0000313" key="3">
    <source>
        <dbReference type="EMBL" id="CAL1382814.1"/>
    </source>
</evidence>
<evidence type="ECO:0000313" key="4">
    <source>
        <dbReference type="Proteomes" id="UP001497516"/>
    </source>
</evidence>
<feature type="compositionally biased region" description="Low complexity" evidence="1">
    <location>
        <begin position="259"/>
        <end position="278"/>
    </location>
</feature>
<sequence>MATHTSRIVDLETQMAAVQQKLDSQHQDLKSAIAELAASTKDNIDALTASLTRLRDQSPRRSSPSGSQSHFPDPPPFLSQHHRPSLLDHYPRLEFSYFSGTDPHVWVSKCAKLFNLYSIPEDQKVELVSYYLEGRAHTWFEGWSFRRFPLIWGQFVEELLHRFGNQEQLNVVAAFNQLRQTTTLSRYQEEFEDLRSRILRLNPDLNEYYFVMSFMGGLDDEIQPRVQVLNPPTLACAFYQARLEESPIEARKKKARFAPSNRWSASSSTSPSPSIGRSSPRDTPVASHFTPERISVPRGQGLCYKCGNKYFHGHVCSKKKQLHSLQADPTPSPDTEEELDDEF</sequence>
<protein>
    <recommendedName>
        <fullName evidence="2">Retrotransposon gag domain-containing protein</fullName>
    </recommendedName>
</protein>
<feature type="compositionally biased region" description="Acidic residues" evidence="1">
    <location>
        <begin position="334"/>
        <end position="343"/>
    </location>
</feature>
<dbReference type="Pfam" id="PF03732">
    <property type="entry name" value="Retrotrans_gag"/>
    <property type="match status" value="1"/>
</dbReference>
<dbReference type="PANTHER" id="PTHR33223">
    <property type="entry name" value="CCHC-TYPE DOMAIN-CONTAINING PROTEIN"/>
    <property type="match status" value="1"/>
</dbReference>
<feature type="region of interest" description="Disordered" evidence="1">
    <location>
        <begin position="321"/>
        <end position="343"/>
    </location>
</feature>
<proteinExistence type="predicted"/>
<gene>
    <name evidence="3" type="ORF">LTRI10_LOCUS24119</name>
</gene>